<evidence type="ECO:0000313" key="2">
    <source>
        <dbReference type="Proteomes" id="UP000507470"/>
    </source>
</evidence>
<gene>
    <name evidence="1" type="ORF">MCOR_41329</name>
</gene>
<reference evidence="1 2" key="1">
    <citation type="submission" date="2020-06" db="EMBL/GenBank/DDBJ databases">
        <authorList>
            <person name="Li R."/>
            <person name="Bekaert M."/>
        </authorList>
    </citation>
    <scope>NUCLEOTIDE SEQUENCE [LARGE SCALE GENOMIC DNA]</scope>
    <source>
        <strain evidence="2">wild</strain>
    </source>
</reference>
<keyword evidence="2" id="KW-1185">Reference proteome</keyword>
<accession>A0A6J8DGX8</accession>
<dbReference type="Proteomes" id="UP000507470">
    <property type="component" value="Unassembled WGS sequence"/>
</dbReference>
<sequence>MDADLLVTTPNALDTDHVTVLETEITTAKPLNININKSQNVVADTTSRSYITTPSSNETVTEKDKNLEIVPTSKDDSLQASTSAMDADLLDTTPKALDTEHATVLETEITTAKPSNINKSQNVIADTTSQSYITTPSSNETVTEKDKNLDIDPTSKDDEWMHLLVTTPNALDAEHVIFGNRNYHSKRFYS</sequence>
<name>A0A6J8DGX8_MYTCO</name>
<proteinExistence type="predicted"/>
<evidence type="ECO:0000313" key="1">
    <source>
        <dbReference type="EMBL" id="CAC5407898.1"/>
    </source>
</evidence>
<protein>
    <submittedName>
        <fullName evidence="1">Uncharacterized protein</fullName>
    </submittedName>
</protein>
<dbReference type="EMBL" id="CACVKT020007423">
    <property type="protein sequence ID" value="CAC5407898.1"/>
    <property type="molecule type" value="Genomic_DNA"/>
</dbReference>
<organism evidence="1 2">
    <name type="scientific">Mytilus coruscus</name>
    <name type="common">Sea mussel</name>
    <dbReference type="NCBI Taxonomy" id="42192"/>
    <lineage>
        <taxon>Eukaryota</taxon>
        <taxon>Metazoa</taxon>
        <taxon>Spiralia</taxon>
        <taxon>Lophotrochozoa</taxon>
        <taxon>Mollusca</taxon>
        <taxon>Bivalvia</taxon>
        <taxon>Autobranchia</taxon>
        <taxon>Pteriomorphia</taxon>
        <taxon>Mytilida</taxon>
        <taxon>Mytiloidea</taxon>
        <taxon>Mytilidae</taxon>
        <taxon>Mytilinae</taxon>
        <taxon>Mytilus</taxon>
    </lineage>
</organism>
<dbReference type="AlphaFoldDB" id="A0A6J8DGX8"/>